<accession>A0ABV0FNQ6</accession>
<protein>
    <submittedName>
        <fullName evidence="2">Uncharacterized protein</fullName>
    </submittedName>
</protein>
<reference evidence="2 3" key="1">
    <citation type="submission" date="2024-05" db="EMBL/GenBank/DDBJ databases">
        <title>Genome sequencing of Marine Estuary Bacteria, Shewanella vesiculosa and S. baltica, and Pseudomonas syringae.</title>
        <authorList>
            <person name="Gurung A."/>
            <person name="Maclea K.S."/>
        </authorList>
    </citation>
    <scope>NUCLEOTIDE SEQUENCE [LARGE SCALE GENOMIC DNA]</scope>
    <source>
        <strain evidence="2 3">1A</strain>
    </source>
</reference>
<dbReference type="EMBL" id="JBDPZN010000002">
    <property type="protein sequence ID" value="MEO3682469.1"/>
    <property type="molecule type" value="Genomic_DNA"/>
</dbReference>
<keyword evidence="1" id="KW-0472">Membrane</keyword>
<evidence type="ECO:0000256" key="1">
    <source>
        <dbReference type="SAM" id="Phobius"/>
    </source>
</evidence>
<name>A0ABV0FNQ6_9GAMM</name>
<feature type="transmembrane region" description="Helical" evidence="1">
    <location>
        <begin position="43"/>
        <end position="66"/>
    </location>
</feature>
<feature type="transmembrane region" description="Helical" evidence="1">
    <location>
        <begin position="12"/>
        <end position="37"/>
    </location>
</feature>
<comment type="caution">
    <text evidence="2">The sequence shown here is derived from an EMBL/GenBank/DDBJ whole genome shotgun (WGS) entry which is preliminary data.</text>
</comment>
<organism evidence="2 3">
    <name type="scientific">Shewanella vesiculosa</name>
    <dbReference type="NCBI Taxonomy" id="518738"/>
    <lineage>
        <taxon>Bacteria</taxon>
        <taxon>Pseudomonadati</taxon>
        <taxon>Pseudomonadota</taxon>
        <taxon>Gammaproteobacteria</taxon>
        <taxon>Alteromonadales</taxon>
        <taxon>Shewanellaceae</taxon>
        <taxon>Shewanella</taxon>
    </lineage>
</organism>
<dbReference type="RefSeq" id="WP_182698773.1">
    <property type="nucleotide sequence ID" value="NZ_JBDPZN010000002.1"/>
</dbReference>
<keyword evidence="1" id="KW-1133">Transmembrane helix</keyword>
<evidence type="ECO:0000313" key="2">
    <source>
        <dbReference type="EMBL" id="MEO3682469.1"/>
    </source>
</evidence>
<sequence>MKKINMEKIGVLLSPMISTFIATVLTYGLVPNIYIYLEDHYVALINPGALISAGVHTAVFIPLFYITDPIINMLFGNKYAESKGSNNSSDKNIAPLTHDDYTIASIISRLKKEHE</sequence>
<dbReference type="Proteomes" id="UP001477278">
    <property type="component" value="Unassembled WGS sequence"/>
</dbReference>
<keyword evidence="1" id="KW-0812">Transmembrane</keyword>
<proteinExistence type="predicted"/>
<evidence type="ECO:0000313" key="3">
    <source>
        <dbReference type="Proteomes" id="UP001477278"/>
    </source>
</evidence>
<keyword evidence="3" id="KW-1185">Reference proteome</keyword>
<gene>
    <name evidence="2" type="ORF">ABHN84_09215</name>
</gene>